<sequence>MLTPVTELSKLLGIARLLTTCILNYFGYRILLIIGIYGSSGENNFTYVCTAFH</sequence>
<dbReference type="EMBL" id="CP000950">
    <property type="protein sequence ID" value="ACA68029.1"/>
    <property type="molecule type" value="Genomic_DNA"/>
</dbReference>
<keyword evidence="1" id="KW-0812">Transmembrane</keyword>
<reference evidence="2" key="1">
    <citation type="submission" date="2008-02" db="EMBL/GenBank/DDBJ databases">
        <title>Complete sequence of Yersinia pseudotuberculosis YPIII.</title>
        <authorList>
            <consortium name="US DOE Joint Genome Institute"/>
            <person name="Challacombe J.F."/>
            <person name="Bruce D."/>
            <person name="Detter J.C."/>
            <person name="Green L."/>
            <person name="Land M."/>
            <person name="Munk C."/>
            <person name="Lindler L.E."/>
            <person name="Nikolich M.P."/>
            <person name="Brettin T."/>
        </authorList>
    </citation>
    <scope>NUCLEOTIDE SEQUENCE</scope>
    <source>
        <strain evidence="2">YPIII</strain>
    </source>
</reference>
<keyword evidence="1" id="KW-1133">Transmembrane helix</keyword>
<feature type="transmembrane region" description="Helical" evidence="1">
    <location>
        <begin position="12"/>
        <end position="37"/>
    </location>
</feature>
<evidence type="ECO:0000256" key="1">
    <source>
        <dbReference type="SAM" id="Phobius"/>
    </source>
</evidence>
<gene>
    <name evidence="2" type="ordered locus">YPK_1736</name>
</gene>
<proteinExistence type="predicted"/>
<name>A0A0H3B234_YERPY</name>
<organism evidence="2">
    <name type="scientific">Yersinia pseudotuberculosis serotype O:3 (strain YPIII)</name>
    <dbReference type="NCBI Taxonomy" id="502800"/>
    <lineage>
        <taxon>Bacteria</taxon>
        <taxon>Pseudomonadati</taxon>
        <taxon>Pseudomonadota</taxon>
        <taxon>Gammaproteobacteria</taxon>
        <taxon>Enterobacterales</taxon>
        <taxon>Yersiniaceae</taxon>
        <taxon>Yersinia</taxon>
    </lineage>
</organism>
<dbReference type="AlphaFoldDB" id="A0A0H3B234"/>
<accession>A0A0H3B234</accession>
<protein>
    <submittedName>
        <fullName evidence="2">Uncharacterized protein</fullName>
    </submittedName>
</protein>
<keyword evidence="1" id="KW-0472">Membrane</keyword>
<dbReference type="KEGG" id="ypy:YPK_1736"/>
<evidence type="ECO:0000313" key="2">
    <source>
        <dbReference type="EMBL" id="ACA68029.1"/>
    </source>
</evidence>